<dbReference type="GO" id="GO:0003678">
    <property type="term" value="F:DNA helicase activity"/>
    <property type="evidence" value="ECO:0007669"/>
    <property type="project" value="TreeGrafter"/>
</dbReference>
<dbReference type="GO" id="GO:0016787">
    <property type="term" value="F:hydrolase activity"/>
    <property type="evidence" value="ECO:0007669"/>
    <property type="project" value="UniProtKB-KW"/>
</dbReference>
<dbReference type="PANTHER" id="PTHR47964:SF1">
    <property type="entry name" value="ATP-DEPENDENT DNA HELICASE HOMOLOG RECG, CHLOROPLASTIC"/>
    <property type="match status" value="1"/>
</dbReference>
<dbReference type="GO" id="GO:0005524">
    <property type="term" value="F:ATP binding"/>
    <property type="evidence" value="ECO:0007669"/>
    <property type="project" value="InterPro"/>
</dbReference>
<keyword evidence="2" id="KW-0378">Hydrolase</keyword>
<protein>
    <submittedName>
        <fullName evidence="7">ATP-dependent DNA helicase recG</fullName>
    </submittedName>
</protein>
<comment type="caution">
    <text evidence="7">The sequence shown here is derived from an EMBL/GenBank/DDBJ whole genome shotgun (WGS) entry which is preliminary data.</text>
</comment>
<dbReference type="InterPro" id="IPR047112">
    <property type="entry name" value="RecG/Mfd"/>
</dbReference>
<feature type="domain" description="DEAD/DEAH-box helicase" evidence="6">
    <location>
        <begin position="2"/>
        <end position="77"/>
    </location>
</feature>
<dbReference type="InterPro" id="IPR027417">
    <property type="entry name" value="P-loop_NTPase"/>
</dbReference>
<keyword evidence="5" id="KW-0234">DNA repair</keyword>
<keyword evidence="3 7" id="KW-0067">ATP-binding</keyword>
<evidence type="ECO:0000256" key="5">
    <source>
        <dbReference type="ARBA" id="ARBA00023204"/>
    </source>
</evidence>
<keyword evidence="3 7" id="KW-0547">Nucleotide-binding</keyword>
<dbReference type="InterPro" id="IPR011545">
    <property type="entry name" value="DEAD/DEAH_box_helicase_dom"/>
</dbReference>
<dbReference type="GO" id="GO:0003677">
    <property type="term" value="F:DNA binding"/>
    <property type="evidence" value="ECO:0007669"/>
    <property type="project" value="UniProtKB-KW"/>
</dbReference>
<dbReference type="Proteomes" id="UP000031666">
    <property type="component" value="Unassembled WGS sequence"/>
</dbReference>
<evidence type="ECO:0000256" key="3">
    <source>
        <dbReference type="ARBA" id="ARBA00022806"/>
    </source>
</evidence>
<dbReference type="Gene3D" id="3.40.50.300">
    <property type="entry name" value="P-loop containing nucleotide triphosphate hydrolases"/>
    <property type="match status" value="1"/>
</dbReference>
<accession>A0A0B8QC94</accession>
<name>A0A0B8QC94_9VIBR</name>
<evidence type="ECO:0000256" key="4">
    <source>
        <dbReference type="ARBA" id="ARBA00023125"/>
    </source>
</evidence>
<proteinExistence type="predicted"/>
<organism evidence="7 8">
    <name type="scientific">Vibrio ishigakensis</name>
    <dbReference type="NCBI Taxonomy" id="1481914"/>
    <lineage>
        <taxon>Bacteria</taxon>
        <taxon>Pseudomonadati</taxon>
        <taxon>Pseudomonadota</taxon>
        <taxon>Gammaproteobacteria</taxon>
        <taxon>Vibrionales</taxon>
        <taxon>Vibrionaceae</taxon>
        <taxon>Vibrio</taxon>
    </lineage>
</organism>
<dbReference type="Pfam" id="PF00270">
    <property type="entry name" value="DEAD"/>
    <property type="match status" value="1"/>
</dbReference>
<dbReference type="SUPFAM" id="SSF52540">
    <property type="entry name" value="P-loop containing nucleoside triphosphate hydrolases"/>
    <property type="match status" value="1"/>
</dbReference>
<evidence type="ECO:0000313" key="7">
    <source>
        <dbReference type="EMBL" id="GAM77275.1"/>
    </source>
</evidence>
<evidence type="ECO:0000259" key="6">
    <source>
        <dbReference type="Pfam" id="PF00270"/>
    </source>
</evidence>
<evidence type="ECO:0000256" key="2">
    <source>
        <dbReference type="ARBA" id="ARBA00022801"/>
    </source>
</evidence>
<dbReference type="AlphaFoldDB" id="A0A0B8QC94"/>
<reference evidence="7 8" key="1">
    <citation type="submission" date="2015-01" db="EMBL/GenBank/DDBJ databases">
        <title>Vibrio sp. C94 JCM 19241 whole genome shotgun sequence.</title>
        <authorList>
            <person name="Sawabe T."/>
            <person name="Meirelles P."/>
            <person name="Feng G."/>
            <person name="Sayaka M."/>
            <person name="Hattori M."/>
            <person name="Ohkuma M."/>
        </authorList>
    </citation>
    <scope>NUCLEOTIDE SEQUENCE [LARGE SCALE GENOMIC DNA]</scope>
    <source>
        <strain evidence="8">JCM 19241</strain>
    </source>
</reference>
<evidence type="ECO:0000313" key="8">
    <source>
        <dbReference type="Proteomes" id="UP000031666"/>
    </source>
</evidence>
<dbReference type="STRING" id="1481914.JCM19241_1745"/>
<dbReference type="GO" id="GO:0006281">
    <property type="term" value="P:DNA repair"/>
    <property type="evidence" value="ECO:0007669"/>
    <property type="project" value="UniProtKB-KW"/>
</dbReference>
<gene>
    <name evidence="7" type="ORF">JCM19241_1745</name>
</gene>
<dbReference type="PANTHER" id="PTHR47964">
    <property type="entry name" value="ATP-DEPENDENT DNA HELICASE HOMOLOG RECG, CHLOROPLASTIC"/>
    <property type="match status" value="1"/>
</dbReference>
<sequence length="82" mass="8663">MVAAMAAVAAIEQGYQVAMMAPTELLAEQHAINFQGWFESLGINVGWLAGKVTGKAKQVQLDAIASGEAQMVVGITPSFRNK</sequence>
<keyword evidence="1" id="KW-0227">DNA damage</keyword>
<evidence type="ECO:0000256" key="1">
    <source>
        <dbReference type="ARBA" id="ARBA00022763"/>
    </source>
</evidence>
<keyword evidence="4" id="KW-0238">DNA-binding</keyword>
<keyword evidence="3 7" id="KW-0347">Helicase</keyword>
<dbReference type="EMBL" id="BBSC01000008">
    <property type="protein sequence ID" value="GAM77275.1"/>
    <property type="molecule type" value="Genomic_DNA"/>
</dbReference>
<reference evidence="7 8" key="2">
    <citation type="submission" date="2015-01" db="EMBL/GenBank/DDBJ databases">
        <authorList>
            <consortium name="NBRP consortium"/>
            <person name="Sawabe T."/>
            <person name="Meirelles P."/>
            <person name="Feng G."/>
            <person name="Sayaka M."/>
            <person name="Hattori M."/>
            <person name="Ohkuma M."/>
        </authorList>
    </citation>
    <scope>NUCLEOTIDE SEQUENCE [LARGE SCALE GENOMIC DNA]</scope>
    <source>
        <strain evidence="8">JCM 19241</strain>
    </source>
</reference>